<evidence type="ECO:0000256" key="4">
    <source>
        <dbReference type="ARBA" id="ARBA00023098"/>
    </source>
</evidence>
<evidence type="ECO:0000313" key="9">
    <source>
        <dbReference type="Proteomes" id="UP000009168"/>
    </source>
</evidence>
<organism evidence="8 9">
    <name type="scientific">Tetrahymena thermophila (strain SB210)</name>
    <dbReference type="NCBI Taxonomy" id="312017"/>
    <lineage>
        <taxon>Eukaryota</taxon>
        <taxon>Sar</taxon>
        <taxon>Alveolata</taxon>
        <taxon>Ciliophora</taxon>
        <taxon>Intramacronucleata</taxon>
        <taxon>Oligohymenophorea</taxon>
        <taxon>Hymenostomatida</taxon>
        <taxon>Tetrahymenina</taxon>
        <taxon>Tetrahymenidae</taxon>
        <taxon>Tetrahymena</taxon>
    </lineage>
</organism>
<proteinExistence type="predicted"/>
<dbReference type="Gene3D" id="1.10.12.10">
    <property type="entry name" value="Lyase 2-enoyl-coa Hydratase, Chain A, domain 2"/>
    <property type="match status" value="1"/>
</dbReference>
<dbReference type="GO" id="GO:0005739">
    <property type="term" value="C:mitochondrion"/>
    <property type="evidence" value="ECO:0007669"/>
    <property type="project" value="UniProtKB-SubCell"/>
</dbReference>
<dbReference type="STRING" id="312017.Q245B1"/>
<accession>Q245B1</accession>
<dbReference type="GeneID" id="7827172"/>
<evidence type="ECO:0000256" key="7">
    <source>
        <dbReference type="ARBA" id="ARBA00040545"/>
    </source>
</evidence>
<keyword evidence="5" id="KW-0496">Mitochondrion</keyword>
<dbReference type="RefSeq" id="XP_001023571.1">
    <property type="nucleotide sequence ID" value="XM_001023571.3"/>
</dbReference>
<dbReference type="CDD" id="cd06558">
    <property type="entry name" value="crotonase-like"/>
    <property type="match status" value="1"/>
</dbReference>
<dbReference type="InterPro" id="IPR029045">
    <property type="entry name" value="ClpP/crotonase-like_dom_sf"/>
</dbReference>
<dbReference type="GO" id="GO:0006631">
    <property type="term" value="P:fatty acid metabolic process"/>
    <property type="evidence" value="ECO:0007669"/>
    <property type="project" value="UniProtKB-KW"/>
</dbReference>
<evidence type="ECO:0000256" key="2">
    <source>
        <dbReference type="ARBA" id="ARBA00022832"/>
    </source>
</evidence>
<dbReference type="SUPFAM" id="SSF52096">
    <property type="entry name" value="ClpP/crotonase"/>
    <property type="match status" value="1"/>
</dbReference>
<reference evidence="9" key="1">
    <citation type="journal article" date="2006" name="PLoS Biol.">
        <title>Macronuclear genome sequence of the ciliate Tetrahymena thermophila, a model eukaryote.</title>
        <authorList>
            <person name="Eisen J.A."/>
            <person name="Coyne R.S."/>
            <person name="Wu M."/>
            <person name="Wu D."/>
            <person name="Thiagarajan M."/>
            <person name="Wortman J.R."/>
            <person name="Badger J.H."/>
            <person name="Ren Q."/>
            <person name="Amedeo P."/>
            <person name="Jones K.M."/>
            <person name="Tallon L.J."/>
            <person name="Delcher A.L."/>
            <person name="Salzberg S.L."/>
            <person name="Silva J.C."/>
            <person name="Haas B.J."/>
            <person name="Majoros W.H."/>
            <person name="Farzad M."/>
            <person name="Carlton J.M."/>
            <person name="Smith R.K. Jr."/>
            <person name="Garg J."/>
            <person name="Pearlman R.E."/>
            <person name="Karrer K.M."/>
            <person name="Sun L."/>
            <person name="Manning G."/>
            <person name="Elde N.C."/>
            <person name="Turkewitz A.P."/>
            <person name="Asai D.J."/>
            <person name="Wilkes D.E."/>
            <person name="Wang Y."/>
            <person name="Cai H."/>
            <person name="Collins K."/>
            <person name="Stewart B.A."/>
            <person name="Lee S.R."/>
            <person name="Wilamowska K."/>
            <person name="Weinberg Z."/>
            <person name="Ruzzo W.L."/>
            <person name="Wloga D."/>
            <person name="Gaertig J."/>
            <person name="Frankel J."/>
            <person name="Tsao C.-C."/>
            <person name="Gorovsky M.A."/>
            <person name="Keeling P.J."/>
            <person name="Waller R.F."/>
            <person name="Patron N.J."/>
            <person name="Cherry J.M."/>
            <person name="Stover N.A."/>
            <person name="Krieger C.J."/>
            <person name="del Toro C."/>
            <person name="Ryder H.F."/>
            <person name="Williamson S.C."/>
            <person name="Barbeau R.A."/>
            <person name="Hamilton E.P."/>
            <person name="Orias E."/>
        </authorList>
    </citation>
    <scope>NUCLEOTIDE SEQUENCE [LARGE SCALE GENOMIC DNA]</scope>
    <source>
        <strain evidence="9">SB210</strain>
    </source>
</reference>
<keyword evidence="9" id="KW-1185">Reference proteome</keyword>
<dbReference type="Proteomes" id="UP000009168">
    <property type="component" value="Unassembled WGS sequence"/>
</dbReference>
<dbReference type="GO" id="GO:0016836">
    <property type="term" value="F:hydro-lyase activity"/>
    <property type="evidence" value="ECO:0007669"/>
    <property type="project" value="TreeGrafter"/>
</dbReference>
<evidence type="ECO:0000256" key="1">
    <source>
        <dbReference type="ARBA" id="ARBA00004173"/>
    </source>
</evidence>
<dbReference type="InterPro" id="IPR052377">
    <property type="entry name" value="Mitochondrial_ECH-domain"/>
</dbReference>
<evidence type="ECO:0000256" key="5">
    <source>
        <dbReference type="ARBA" id="ARBA00023128"/>
    </source>
</evidence>
<dbReference type="InterPro" id="IPR014748">
    <property type="entry name" value="Enoyl-CoA_hydra_C"/>
</dbReference>
<dbReference type="OMA" id="CDAQEGM"/>
<evidence type="ECO:0000256" key="3">
    <source>
        <dbReference type="ARBA" id="ARBA00022946"/>
    </source>
</evidence>
<dbReference type="eggNOG" id="KOG1682">
    <property type="taxonomic scope" value="Eukaryota"/>
</dbReference>
<dbReference type="Pfam" id="PF00378">
    <property type="entry name" value="ECH_1"/>
    <property type="match status" value="1"/>
</dbReference>
<keyword evidence="4" id="KW-0443">Lipid metabolism</keyword>
<dbReference type="InterPro" id="IPR001753">
    <property type="entry name" value="Enoyl-CoA_hydra/iso"/>
</dbReference>
<name>Q245B1_TETTS</name>
<keyword evidence="3" id="KW-0809">Transit peptide</keyword>
<dbReference type="KEGG" id="tet:TTHERM_00693060"/>
<keyword evidence="2" id="KW-0276">Fatty acid metabolism</keyword>
<evidence type="ECO:0000256" key="6">
    <source>
        <dbReference type="ARBA" id="ARBA00037410"/>
    </source>
</evidence>
<comment type="function">
    <text evidence="6">May play a role in fatty acid biosynthesis and insulin sensitivity.</text>
</comment>
<dbReference type="EMBL" id="GG662488">
    <property type="protein sequence ID" value="EAS03326.1"/>
    <property type="molecule type" value="Genomic_DNA"/>
</dbReference>
<dbReference type="PANTHER" id="PTHR43602:SF1">
    <property type="entry name" value="ENOYL-COA HYDRATASE DOMAIN-CONTAINING PROTEIN 3, MITOCHONDRIAL"/>
    <property type="match status" value="1"/>
</dbReference>
<dbReference type="PANTHER" id="PTHR43602">
    <property type="match status" value="1"/>
</dbReference>
<comment type="subcellular location">
    <subcellularLocation>
        <location evidence="1">Mitochondrion</location>
    </subcellularLocation>
</comment>
<evidence type="ECO:0000313" key="8">
    <source>
        <dbReference type="EMBL" id="EAS03326.1"/>
    </source>
</evidence>
<protein>
    <recommendedName>
        <fullName evidence="7">Enoyl-CoA hydratase domain-containing protein 3, mitochondrial</fullName>
    </recommendedName>
</protein>
<dbReference type="InParanoid" id="Q245B1"/>
<dbReference type="AlphaFoldDB" id="Q245B1"/>
<dbReference type="OrthoDB" id="434192at2759"/>
<gene>
    <name evidence="8" type="ORF">TTHERM_00693060</name>
</gene>
<dbReference type="HOGENOM" id="CLU_009834_7_3_1"/>
<sequence>MLNKSSSLIKKCFGVVNKNDNFKYEVLNDKKIGILTLCNPKKRNSLSIQMVKDLSEQFKDIAAQDYASQNYAKVIILKSEGTVFSAGHDLKEIKELQDKNAHEEQKQLFQRCANMMAYIQQSLPQITIAQVHNFATAAGCQLACSCDLIVASKSASFSCPGVKIGLFCSTPGVALIRSMANQKKAFEMLVTGDPISAQEAYQHGMINQYVENNEDLEKETFKLAEKIASHSGETLGFGKQAFYKQKNMNDLGQVYDFASSVMAQNLRIEDCVEGIKAFTEKRHAHFKK</sequence>
<dbReference type="Gene3D" id="3.90.226.10">
    <property type="entry name" value="2-enoyl-CoA Hydratase, Chain A, domain 1"/>
    <property type="match status" value="1"/>
</dbReference>